<dbReference type="InterPro" id="IPR051104">
    <property type="entry name" value="FAD_monoxygenase"/>
</dbReference>
<dbReference type="Proteomes" id="UP000191672">
    <property type="component" value="Unassembled WGS sequence"/>
</dbReference>
<dbReference type="GO" id="GO:0071949">
    <property type="term" value="F:FAD binding"/>
    <property type="evidence" value="ECO:0007669"/>
    <property type="project" value="InterPro"/>
</dbReference>
<dbReference type="AlphaFoldDB" id="A0A1V6PYP4"/>
<dbReference type="OrthoDB" id="417877at2759"/>
<evidence type="ECO:0000256" key="1">
    <source>
        <dbReference type="ARBA" id="ARBA00022630"/>
    </source>
</evidence>
<comment type="caution">
    <text evidence="5">The sequence shown here is derived from an EMBL/GenBank/DDBJ whole genome shotgun (WGS) entry which is preliminary data.</text>
</comment>
<dbReference type="PANTHER" id="PTHR46720">
    <property type="entry name" value="HYDROXYLASE, PUTATIVE (AFU_ORTHOLOGUE AFUA_3G01460)-RELATED"/>
    <property type="match status" value="1"/>
</dbReference>
<name>A0A1V6PYP4_9EURO</name>
<dbReference type="GO" id="GO:0016491">
    <property type="term" value="F:oxidoreductase activity"/>
    <property type="evidence" value="ECO:0007669"/>
    <property type="project" value="UniProtKB-KW"/>
</dbReference>
<evidence type="ECO:0000259" key="4">
    <source>
        <dbReference type="Pfam" id="PF01494"/>
    </source>
</evidence>
<keyword evidence="2" id="KW-0274">FAD</keyword>
<reference evidence="6" key="1">
    <citation type="journal article" date="2017" name="Nat. Microbiol.">
        <title>Global analysis of biosynthetic gene clusters reveals vast potential of secondary metabolite production in Penicillium species.</title>
        <authorList>
            <person name="Nielsen J.C."/>
            <person name="Grijseels S."/>
            <person name="Prigent S."/>
            <person name="Ji B."/>
            <person name="Dainat J."/>
            <person name="Nielsen K.F."/>
            <person name="Frisvad J.C."/>
            <person name="Workman M."/>
            <person name="Nielsen J."/>
        </authorList>
    </citation>
    <scope>NUCLEOTIDE SEQUENCE [LARGE SCALE GENOMIC DNA]</scope>
    <source>
        <strain evidence="6">IBT 31811</strain>
    </source>
</reference>
<dbReference type="Pfam" id="PF01494">
    <property type="entry name" value="FAD_binding_3"/>
    <property type="match status" value="1"/>
</dbReference>
<dbReference type="GO" id="GO:0044550">
    <property type="term" value="P:secondary metabolite biosynthetic process"/>
    <property type="evidence" value="ECO:0007669"/>
    <property type="project" value="TreeGrafter"/>
</dbReference>
<keyword evidence="1" id="KW-0285">Flavoprotein</keyword>
<evidence type="ECO:0000313" key="6">
    <source>
        <dbReference type="Proteomes" id="UP000191672"/>
    </source>
</evidence>
<dbReference type="InterPro" id="IPR036188">
    <property type="entry name" value="FAD/NAD-bd_sf"/>
</dbReference>
<evidence type="ECO:0000256" key="3">
    <source>
        <dbReference type="ARBA" id="ARBA00023002"/>
    </source>
</evidence>
<sequence length="451" mass="49993">MAGDSAKKMHVAIVGAGIAGLALAVGLHKKGVPFTIYEGEKEYSVVGAGIGFGPNGDLAMDMIEEEFHSKYNAICIGNKAADAQNVYFEGLLLQEGLGFKESWYGHSSWGHPDYIRRAAHRNAVLQILTSFIPIEKVRFSKLLTNIEQLPDKVILKFADGGVAEADAVVGADGIKSVVREHVLWPLYPAQVEPVYADSYCYRGVIPIAEAKDIFGDLTDVAKMYIGDKRCVVTYLISGGEEFNFLLCVADDKPWKLKNTVTEKVTHEGMMADFEGLGADDRFLQLLRKAQPIKWGFFHHRYTSTYHRDRVVLVGDSAHASLPFQAAGAGQGLEDALVLSNVIAEIFKTPEKGAPLGAYIRAGFAAHDSVRRPRAQKQLERAYEMSLMIHFNHPETGSDMTKILSKLQQGWFDWIWFHDLDADVQSALGKMRSTQKACFQPFDNKKASVRVY</sequence>
<accession>A0A1V6PYP4</accession>
<dbReference type="STRING" id="416450.A0A1V6PYP4"/>
<keyword evidence="6" id="KW-1185">Reference proteome</keyword>
<dbReference type="SUPFAM" id="SSF51905">
    <property type="entry name" value="FAD/NAD(P)-binding domain"/>
    <property type="match status" value="1"/>
</dbReference>
<dbReference type="EMBL" id="MDYN01000023">
    <property type="protein sequence ID" value="OQD82063.1"/>
    <property type="molecule type" value="Genomic_DNA"/>
</dbReference>
<gene>
    <name evidence="5" type="ORF">PENANT_c023G02832</name>
</gene>
<protein>
    <recommendedName>
        <fullName evidence="4">FAD-binding domain-containing protein</fullName>
    </recommendedName>
</protein>
<evidence type="ECO:0000313" key="5">
    <source>
        <dbReference type="EMBL" id="OQD82063.1"/>
    </source>
</evidence>
<proteinExistence type="predicted"/>
<dbReference type="InterPro" id="IPR002938">
    <property type="entry name" value="FAD-bd"/>
</dbReference>
<feature type="domain" description="FAD-binding" evidence="4">
    <location>
        <begin position="137"/>
        <end position="348"/>
    </location>
</feature>
<dbReference type="Gene3D" id="3.50.50.60">
    <property type="entry name" value="FAD/NAD(P)-binding domain"/>
    <property type="match status" value="1"/>
</dbReference>
<keyword evidence="3" id="KW-0560">Oxidoreductase</keyword>
<dbReference type="PRINTS" id="PR00420">
    <property type="entry name" value="RNGMNOXGNASE"/>
</dbReference>
<organism evidence="5 6">
    <name type="scientific">Penicillium antarcticum</name>
    <dbReference type="NCBI Taxonomy" id="416450"/>
    <lineage>
        <taxon>Eukaryota</taxon>
        <taxon>Fungi</taxon>
        <taxon>Dikarya</taxon>
        <taxon>Ascomycota</taxon>
        <taxon>Pezizomycotina</taxon>
        <taxon>Eurotiomycetes</taxon>
        <taxon>Eurotiomycetidae</taxon>
        <taxon>Eurotiales</taxon>
        <taxon>Aspergillaceae</taxon>
        <taxon>Penicillium</taxon>
    </lineage>
</organism>
<evidence type="ECO:0000256" key="2">
    <source>
        <dbReference type="ARBA" id="ARBA00022827"/>
    </source>
</evidence>
<dbReference type="PANTHER" id="PTHR46720:SF3">
    <property type="entry name" value="FAD-BINDING DOMAIN-CONTAINING PROTEIN-RELATED"/>
    <property type="match status" value="1"/>
</dbReference>